<reference evidence="9 10" key="1">
    <citation type="submission" date="2016-11" db="EMBL/GenBank/DDBJ databases">
        <title>Interaction between Lactobacillus species and yeast in water kefir.</title>
        <authorList>
            <person name="Behr J."/>
            <person name="Xu D."/>
            <person name="Vogel R.F."/>
        </authorList>
    </citation>
    <scope>NUCLEOTIDE SEQUENCE [LARGE SCALE GENOMIC DNA]</scope>
    <source>
        <strain evidence="9 10">TMW 1.1827</strain>
    </source>
</reference>
<comment type="function">
    <text evidence="6">Destroys radicals which are normally produced within the cells and which are toxic to biological systems.</text>
</comment>
<sequence>MTYHLPALPYDYAALEPYIDQTTMKLHHDRHHQTYVNNLNQALENYPAAANWSLEQLLTNWEDLPDKIATAVRNSGGGHANHSFFWETLTPEFDQALPSNLQAALEETFGSVAEFKRQFSTAAASVFGSGWAWLVHDEDGQLLITTTANQDSPLMLDQQPLLGLDVWEHAYYLKYQNQRPAYIEAFWHVINWGKVAERFEQSN</sequence>
<dbReference type="Gene3D" id="1.10.287.990">
    <property type="entry name" value="Fe,Mn superoxide dismutase (SOD) domain"/>
    <property type="match status" value="1"/>
</dbReference>
<accession>A0A3Q8CHL7</accession>
<dbReference type="InterPro" id="IPR036324">
    <property type="entry name" value="Mn/Fe_SOD_N_sf"/>
</dbReference>
<feature type="binding site" evidence="5">
    <location>
        <position position="27"/>
    </location>
    <ligand>
        <name>Mn(2+)</name>
        <dbReference type="ChEBI" id="CHEBI:29035"/>
    </ligand>
</feature>
<dbReference type="EMBL" id="CP018180">
    <property type="protein sequence ID" value="AUJ32988.1"/>
    <property type="molecule type" value="Genomic_DNA"/>
</dbReference>
<keyword evidence="3 5" id="KW-0479">Metal-binding</keyword>
<feature type="binding site" evidence="5">
    <location>
        <position position="169"/>
    </location>
    <ligand>
        <name>Mn(2+)</name>
        <dbReference type="ChEBI" id="CHEBI:29035"/>
    </ligand>
</feature>
<dbReference type="InterPro" id="IPR019833">
    <property type="entry name" value="Mn/Fe_SOD_BS"/>
</dbReference>
<feature type="domain" description="Manganese/iron superoxide dismutase C-terminal" evidence="8">
    <location>
        <begin position="100"/>
        <end position="198"/>
    </location>
</feature>
<evidence type="ECO:0000313" key="10">
    <source>
        <dbReference type="Proteomes" id="UP000324497"/>
    </source>
</evidence>
<dbReference type="KEGG" id="lng:BSQ50_10815"/>
<protein>
    <recommendedName>
        <fullName evidence="2 6">Superoxide dismutase</fullName>
        <ecNumber evidence="2 6">1.15.1.1</ecNumber>
    </recommendedName>
</protein>
<organism evidence="9 10">
    <name type="scientific">Liquorilactobacillus nagelii</name>
    <dbReference type="NCBI Taxonomy" id="82688"/>
    <lineage>
        <taxon>Bacteria</taxon>
        <taxon>Bacillati</taxon>
        <taxon>Bacillota</taxon>
        <taxon>Bacilli</taxon>
        <taxon>Lactobacillales</taxon>
        <taxon>Lactobacillaceae</taxon>
        <taxon>Liquorilactobacillus</taxon>
    </lineage>
</organism>
<feature type="binding site" evidence="5">
    <location>
        <position position="165"/>
    </location>
    <ligand>
        <name>Mn(2+)</name>
        <dbReference type="ChEBI" id="CHEBI:29035"/>
    </ligand>
</feature>
<dbReference type="PRINTS" id="PR01703">
    <property type="entry name" value="MNSODISMTASE"/>
</dbReference>
<dbReference type="Gene3D" id="3.55.40.20">
    <property type="entry name" value="Iron/manganese superoxide dismutase, C-terminal domain"/>
    <property type="match status" value="1"/>
</dbReference>
<dbReference type="EC" id="1.15.1.1" evidence="2 6"/>
<dbReference type="FunFam" id="3.55.40.20:FF:000001">
    <property type="entry name" value="Superoxide dismutase"/>
    <property type="match status" value="1"/>
</dbReference>
<dbReference type="GO" id="GO:0004784">
    <property type="term" value="F:superoxide dismutase activity"/>
    <property type="evidence" value="ECO:0007669"/>
    <property type="project" value="UniProtKB-EC"/>
</dbReference>
<dbReference type="Pfam" id="PF02777">
    <property type="entry name" value="Sod_Fe_C"/>
    <property type="match status" value="1"/>
</dbReference>
<keyword evidence="4 6" id="KW-0560">Oxidoreductase</keyword>
<dbReference type="RefSeq" id="WP_148127203.1">
    <property type="nucleotide sequence ID" value="NZ_CP018180.1"/>
</dbReference>
<dbReference type="GO" id="GO:0005737">
    <property type="term" value="C:cytoplasm"/>
    <property type="evidence" value="ECO:0007669"/>
    <property type="project" value="TreeGrafter"/>
</dbReference>
<dbReference type="AlphaFoldDB" id="A0A3Q8CHL7"/>
<dbReference type="SUPFAM" id="SSF46609">
    <property type="entry name" value="Fe,Mn superoxide dismutase (SOD), N-terminal domain"/>
    <property type="match status" value="1"/>
</dbReference>
<dbReference type="Proteomes" id="UP000324497">
    <property type="component" value="Chromosome"/>
</dbReference>
<evidence type="ECO:0000259" key="7">
    <source>
        <dbReference type="Pfam" id="PF00081"/>
    </source>
</evidence>
<dbReference type="InterPro" id="IPR019831">
    <property type="entry name" value="Mn/Fe_SOD_N"/>
</dbReference>
<dbReference type="GO" id="GO:0046872">
    <property type="term" value="F:metal ion binding"/>
    <property type="evidence" value="ECO:0007669"/>
    <property type="project" value="UniProtKB-KW"/>
</dbReference>
<evidence type="ECO:0000256" key="6">
    <source>
        <dbReference type="RuleBase" id="RU000414"/>
    </source>
</evidence>
<dbReference type="Pfam" id="PF00081">
    <property type="entry name" value="Sod_Fe_N"/>
    <property type="match status" value="1"/>
</dbReference>
<evidence type="ECO:0000256" key="1">
    <source>
        <dbReference type="ARBA" id="ARBA00008714"/>
    </source>
</evidence>
<comment type="similarity">
    <text evidence="1 6">Belongs to the iron/manganese superoxide dismutase family.</text>
</comment>
<evidence type="ECO:0000256" key="3">
    <source>
        <dbReference type="ARBA" id="ARBA00022723"/>
    </source>
</evidence>
<evidence type="ECO:0000256" key="5">
    <source>
        <dbReference type="PIRSR" id="PIRSR000349-1"/>
    </source>
</evidence>
<dbReference type="InterPro" id="IPR001189">
    <property type="entry name" value="Mn/Fe_SOD"/>
</dbReference>
<dbReference type="SUPFAM" id="SSF54719">
    <property type="entry name" value="Fe,Mn superoxide dismutase (SOD), C-terminal domain"/>
    <property type="match status" value="1"/>
</dbReference>
<evidence type="ECO:0000259" key="8">
    <source>
        <dbReference type="Pfam" id="PF02777"/>
    </source>
</evidence>
<dbReference type="InterPro" id="IPR036314">
    <property type="entry name" value="SOD_C_sf"/>
</dbReference>
<dbReference type="FunFam" id="1.10.287.990:FF:000001">
    <property type="entry name" value="Superoxide dismutase"/>
    <property type="match status" value="1"/>
</dbReference>
<gene>
    <name evidence="9" type="ORF">BSQ50_10815</name>
</gene>
<evidence type="ECO:0000256" key="4">
    <source>
        <dbReference type="ARBA" id="ARBA00023002"/>
    </source>
</evidence>
<evidence type="ECO:0000313" key="9">
    <source>
        <dbReference type="EMBL" id="AUJ32988.1"/>
    </source>
</evidence>
<feature type="domain" description="Manganese/iron superoxide dismutase N-terminal" evidence="7">
    <location>
        <begin position="2"/>
        <end position="89"/>
    </location>
</feature>
<name>A0A3Q8CHL7_9LACO</name>
<dbReference type="PANTHER" id="PTHR43595">
    <property type="entry name" value="37S RIBOSOMAL PROTEIN S26, MITOCHONDRIAL"/>
    <property type="match status" value="1"/>
</dbReference>
<dbReference type="PIRSF" id="PIRSF000349">
    <property type="entry name" value="SODismutase"/>
    <property type="match status" value="1"/>
</dbReference>
<proteinExistence type="inferred from homology"/>
<comment type="catalytic activity">
    <reaction evidence="6">
        <text>2 superoxide + 2 H(+) = H2O2 + O2</text>
        <dbReference type="Rhea" id="RHEA:20696"/>
        <dbReference type="ChEBI" id="CHEBI:15378"/>
        <dbReference type="ChEBI" id="CHEBI:15379"/>
        <dbReference type="ChEBI" id="CHEBI:16240"/>
        <dbReference type="ChEBI" id="CHEBI:18421"/>
        <dbReference type="EC" id="1.15.1.1"/>
    </reaction>
</comment>
<dbReference type="InterPro" id="IPR019832">
    <property type="entry name" value="Mn/Fe_SOD_C"/>
</dbReference>
<dbReference type="PANTHER" id="PTHR43595:SF2">
    <property type="entry name" value="SMALL RIBOSOMAL SUBUNIT PROTEIN MS42"/>
    <property type="match status" value="1"/>
</dbReference>
<evidence type="ECO:0000256" key="2">
    <source>
        <dbReference type="ARBA" id="ARBA00012682"/>
    </source>
</evidence>
<feature type="binding site" evidence="5">
    <location>
        <position position="82"/>
    </location>
    <ligand>
        <name>Mn(2+)</name>
        <dbReference type="ChEBI" id="CHEBI:29035"/>
    </ligand>
</feature>
<keyword evidence="10" id="KW-1185">Reference proteome</keyword>
<dbReference type="PROSITE" id="PS00088">
    <property type="entry name" value="SOD_MN"/>
    <property type="match status" value="1"/>
</dbReference>